<sequence>MLETGVECSIYADDIFIYSSHQSFDIVCRKLQNTLERRNQWCNYWKLNLSPVKSTIAELSNKRIHSFPNVLLAGTRLPWQSSIKYLGVYFSKWNQNTNITHQLKNKALKKFNALKGLRGASNRGMCRSKGGEQTKRFLPSSNNFMVTYPGQTIADKNIGERLSTADFRAATVGNADKGF</sequence>
<evidence type="ECO:0000313" key="3">
    <source>
        <dbReference type="Proteomes" id="UP000887159"/>
    </source>
</evidence>
<name>A0A8X6RXQ3_TRICX</name>
<comment type="caution">
    <text evidence="2">The sequence shown here is derived from an EMBL/GenBank/DDBJ whole genome shotgun (WGS) entry which is preliminary data.</text>
</comment>
<keyword evidence="2" id="KW-0808">Transferase</keyword>
<dbReference type="GO" id="GO:0003964">
    <property type="term" value="F:RNA-directed DNA polymerase activity"/>
    <property type="evidence" value="ECO:0007669"/>
    <property type="project" value="UniProtKB-KW"/>
</dbReference>
<dbReference type="InterPro" id="IPR000477">
    <property type="entry name" value="RT_dom"/>
</dbReference>
<evidence type="ECO:0000313" key="2">
    <source>
        <dbReference type="EMBL" id="GFY02101.1"/>
    </source>
</evidence>
<keyword evidence="2" id="KW-0548">Nucleotidyltransferase</keyword>
<dbReference type="Proteomes" id="UP000887159">
    <property type="component" value="Unassembled WGS sequence"/>
</dbReference>
<proteinExistence type="predicted"/>
<organism evidence="2 3">
    <name type="scientific">Trichonephila clavipes</name>
    <name type="common">Golden silk orbweaver</name>
    <name type="synonym">Nephila clavipes</name>
    <dbReference type="NCBI Taxonomy" id="2585209"/>
    <lineage>
        <taxon>Eukaryota</taxon>
        <taxon>Metazoa</taxon>
        <taxon>Ecdysozoa</taxon>
        <taxon>Arthropoda</taxon>
        <taxon>Chelicerata</taxon>
        <taxon>Arachnida</taxon>
        <taxon>Araneae</taxon>
        <taxon>Araneomorphae</taxon>
        <taxon>Entelegynae</taxon>
        <taxon>Araneoidea</taxon>
        <taxon>Nephilidae</taxon>
        <taxon>Trichonephila</taxon>
    </lineage>
</organism>
<accession>A0A8X6RXQ3</accession>
<evidence type="ECO:0000259" key="1">
    <source>
        <dbReference type="Pfam" id="PF00078"/>
    </source>
</evidence>
<reference evidence="2" key="1">
    <citation type="submission" date="2020-08" db="EMBL/GenBank/DDBJ databases">
        <title>Multicomponent nature underlies the extraordinary mechanical properties of spider dragline silk.</title>
        <authorList>
            <person name="Kono N."/>
            <person name="Nakamura H."/>
            <person name="Mori M."/>
            <person name="Yoshida Y."/>
            <person name="Ohtoshi R."/>
            <person name="Malay A.D."/>
            <person name="Moran D.A.P."/>
            <person name="Tomita M."/>
            <person name="Numata K."/>
            <person name="Arakawa K."/>
        </authorList>
    </citation>
    <scope>NUCLEOTIDE SEQUENCE</scope>
</reference>
<dbReference type="Pfam" id="PF00078">
    <property type="entry name" value="RVT_1"/>
    <property type="match status" value="1"/>
</dbReference>
<gene>
    <name evidence="2" type="primary">RTase_593</name>
    <name evidence="2" type="ORF">TNCV_5099621</name>
</gene>
<feature type="domain" description="Reverse transcriptase" evidence="1">
    <location>
        <begin position="5"/>
        <end position="89"/>
    </location>
</feature>
<keyword evidence="2" id="KW-0695">RNA-directed DNA polymerase</keyword>
<dbReference type="EMBL" id="BMAU01021232">
    <property type="protein sequence ID" value="GFY02101.1"/>
    <property type="molecule type" value="Genomic_DNA"/>
</dbReference>
<keyword evidence="3" id="KW-1185">Reference proteome</keyword>
<protein>
    <submittedName>
        <fullName evidence="2">Putative RNA-directed DNA polymerase from transposon BS</fullName>
    </submittedName>
</protein>
<dbReference type="AlphaFoldDB" id="A0A8X6RXQ3"/>